<evidence type="ECO:0000256" key="1">
    <source>
        <dbReference type="SAM" id="MobiDB-lite"/>
    </source>
</evidence>
<dbReference type="SMART" id="SM00855">
    <property type="entry name" value="PGAM"/>
    <property type="match status" value="1"/>
</dbReference>
<dbReference type="InterPro" id="IPR050275">
    <property type="entry name" value="PGM_Phosphatase"/>
</dbReference>
<dbReference type="Gene3D" id="3.40.50.1240">
    <property type="entry name" value="Phosphoglycerate mutase-like"/>
    <property type="match status" value="1"/>
</dbReference>
<dbReference type="AlphaFoldDB" id="A0A346Y2A5"/>
<accession>A0A346Y2A5</accession>
<dbReference type="Proteomes" id="UP000264006">
    <property type="component" value="Chromosome"/>
</dbReference>
<dbReference type="Pfam" id="PF00300">
    <property type="entry name" value="His_Phos_1"/>
    <property type="match status" value="1"/>
</dbReference>
<evidence type="ECO:0000313" key="3">
    <source>
        <dbReference type="Proteomes" id="UP000264006"/>
    </source>
</evidence>
<dbReference type="PANTHER" id="PTHR48100">
    <property type="entry name" value="BROAD-SPECIFICITY PHOSPHATASE YOR283W-RELATED"/>
    <property type="match status" value="1"/>
</dbReference>
<feature type="compositionally biased region" description="Basic and acidic residues" evidence="1">
    <location>
        <begin position="17"/>
        <end position="26"/>
    </location>
</feature>
<keyword evidence="3" id="KW-1185">Reference proteome</keyword>
<dbReference type="InterPro" id="IPR029033">
    <property type="entry name" value="His_PPase_superfam"/>
</dbReference>
<dbReference type="CDD" id="cd07067">
    <property type="entry name" value="HP_PGM_like"/>
    <property type="match status" value="1"/>
</dbReference>
<dbReference type="KEGG" id="euz:DVS28_a3930"/>
<evidence type="ECO:0000313" key="2">
    <source>
        <dbReference type="EMBL" id="AXV08602.1"/>
    </source>
</evidence>
<dbReference type="EMBL" id="CP031165">
    <property type="protein sequence ID" value="AXV08602.1"/>
    <property type="molecule type" value="Genomic_DNA"/>
</dbReference>
<dbReference type="GO" id="GO:0016791">
    <property type="term" value="F:phosphatase activity"/>
    <property type="evidence" value="ECO:0007669"/>
    <property type="project" value="TreeGrafter"/>
</dbReference>
<dbReference type="GO" id="GO:0005737">
    <property type="term" value="C:cytoplasm"/>
    <property type="evidence" value="ECO:0007669"/>
    <property type="project" value="TreeGrafter"/>
</dbReference>
<organism evidence="2 3">
    <name type="scientific">Euzebya pacifica</name>
    <dbReference type="NCBI Taxonomy" id="1608957"/>
    <lineage>
        <taxon>Bacteria</taxon>
        <taxon>Bacillati</taxon>
        <taxon>Actinomycetota</taxon>
        <taxon>Nitriliruptoria</taxon>
        <taxon>Euzebyales</taxon>
    </lineage>
</organism>
<gene>
    <name evidence="2" type="ORF">DVS28_a3930</name>
</gene>
<dbReference type="SUPFAM" id="SSF53254">
    <property type="entry name" value="Phosphoglycerate mutase-like"/>
    <property type="match status" value="1"/>
</dbReference>
<name>A0A346Y2A5_9ACTN</name>
<dbReference type="InterPro" id="IPR013078">
    <property type="entry name" value="His_Pase_superF_clade-1"/>
</dbReference>
<feature type="compositionally biased region" description="Low complexity" evidence="1">
    <location>
        <begin position="1"/>
        <end position="13"/>
    </location>
</feature>
<proteinExistence type="predicted"/>
<protein>
    <submittedName>
        <fullName evidence="2">Phosphoglycerate mutase family</fullName>
    </submittedName>
</protein>
<dbReference type="PANTHER" id="PTHR48100:SF59">
    <property type="entry name" value="ADENOSYLCOBALAMIN_ALPHA-RIBAZOLE PHOSPHATASE"/>
    <property type="match status" value="1"/>
</dbReference>
<reference evidence="2 3" key="1">
    <citation type="submission" date="2018-09" db="EMBL/GenBank/DDBJ databases">
        <title>Complete genome sequence of Euzebya sp. DY32-46 isolated from seawater of Pacific Ocean.</title>
        <authorList>
            <person name="Xu L."/>
            <person name="Wu Y.-H."/>
            <person name="Xu X.-W."/>
        </authorList>
    </citation>
    <scope>NUCLEOTIDE SEQUENCE [LARGE SCALE GENOMIC DNA]</scope>
    <source>
        <strain evidence="2 3">DY32-46</strain>
    </source>
</reference>
<feature type="region of interest" description="Disordered" evidence="1">
    <location>
        <begin position="1"/>
        <end position="26"/>
    </location>
</feature>
<sequence>MTAATGTRLGGRTDAPLSEKGRHQAEATRDHLAAVDYHAIYASPLPRTTETAEIIAKPHRKKVRAAEGMIEVDYGRWTDRPLKPLFKNKLWPVIQQTPSLVTFPDGESIRAAQERAVTAIEQIATRHDKRTVAVVSHADIIKAVVAFYVGMPLDTFQRLVISPASVTVLTTGKGARPTLHSFNHVPPVGGDA</sequence>
<dbReference type="PIRSF" id="PIRSF000709">
    <property type="entry name" value="6PFK_2-Ptase"/>
    <property type="match status" value="1"/>
</dbReference>